<dbReference type="InterPro" id="IPR041546">
    <property type="entry name" value="ClpA/ClpB_AAA_lid"/>
</dbReference>
<dbReference type="Gene3D" id="1.10.1780.10">
    <property type="entry name" value="Clp, N-terminal domain"/>
    <property type="match status" value="1"/>
</dbReference>
<dbReference type="GO" id="GO:0034605">
    <property type="term" value="P:cellular response to heat"/>
    <property type="evidence" value="ECO:0007669"/>
    <property type="project" value="TreeGrafter"/>
</dbReference>
<dbReference type="SUPFAM" id="SSF81923">
    <property type="entry name" value="Double Clp-N motif"/>
    <property type="match status" value="1"/>
</dbReference>
<dbReference type="NCBIfam" id="TIGR02639">
    <property type="entry name" value="ClpA"/>
    <property type="match status" value="1"/>
</dbReference>
<keyword evidence="8" id="KW-0378">Hydrolase</keyword>
<dbReference type="GO" id="GO:0016887">
    <property type="term" value="F:ATP hydrolysis activity"/>
    <property type="evidence" value="ECO:0007669"/>
    <property type="project" value="InterPro"/>
</dbReference>
<dbReference type="SUPFAM" id="SSF52540">
    <property type="entry name" value="P-loop containing nucleoside triphosphate hydrolases"/>
    <property type="match status" value="2"/>
</dbReference>
<dbReference type="PROSITE" id="PS00870">
    <property type="entry name" value="CLPAB_1"/>
    <property type="match status" value="1"/>
</dbReference>
<evidence type="ECO:0000256" key="5">
    <source>
        <dbReference type="ARBA" id="ARBA00023186"/>
    </source>
</evidence>
<evidence type="ECO:0000313" key="8">
    <source>
        <dbReference type="EMBL" id="RXJ62794.1"/>
    </source>
</evidence>
<dbReference type="Pfam" id="PF00004">
    <property type="entry name" value="AAA"/>
    <property type="match status" value="1"/>
</dbReference>
<keyword evidence="4 8" id="KW-0067">ATP-binding</keyword>
<dbReference type="InterPro" id="IPR003593">
    <property type="entry name" value="AAA+_ATPase"/>
</dbReference>
<keyword evidence="5" id="KW-0143">Chaperone</keyword>
<dbReference type="Pfam" id="PF10431">
    <property type="entry name" value="ClpB_D2-small"/>
    <property type="match status" value="1"/>
</dbReference>
<comment type="caution">
    <text evidence="8">The sequence shown here is derived from an EMBL/GenBank/DDBJ whole genome shotgun (WGS) entry which is preliminary data.</text>
</comment>
<dbReference type="EMBL" id="PDKO01000006">
    <property type="protein sequence ID" value="RXJ62794.1"/>
    <property type="molecule type" value="Genomic_DNA"/>
</dbReference>
<dbReference type="CDD" id="cd19499">
    <property type="entry name" value="RecA-like_ClpB_Hsp104-like"/>
    <property type="match status" value="1"/>
</dbReference>
<dbReference type="Gene3D" id="3.40.50.300">
    <property type="entry name" value="P-loop containing nucleotide triphosphate hydrolases"/>
    <property type="match status" value="2"/>
</dbReference>
<evidence type="ECO:0000256" key="1">
    <source>
        <dbReference type="ARBA" id="ARBA00017574"/>
    </source>
</evidence>
<dbReference type="InterPro" id="IPR003959">
    <property type="entry name" value="ATPase_AAA_core"/>
</dbReference>
<dbReference type="InterPro" id="IPR001270">
    <property type="entry name" value="ClpA/B"/>
</dbReference>
<evidence type="ECO:0000256" key="2">
    <source>
        <dbReference type="ARBA" id="ARBA00022737"/>
    </source>
</evidence>
<keyword evidence="3" id="KW-0547">Nucleotide-binding</keyword>
<dbReference type="GO" id="GO:0005524">
    <property type="term" value="F:ATP binding"/>
    <property type="evidence" value="ECO:0007669"/>
    <property type="project" value="UniProtKB-KW"/>
</dbReference>
<dbReference type="InterPro" id="IPR004176">
    <property type="entry name" value="Clp_R_N"/>
</dbReference>
<dbReference type="InterPro" id="IPR018368">
    <property type="entry name" value="ClpA/B_CS1"/>
</dbReference>
<dbReference type="SMART" id="SM00382">
    <property type="entry name" value="AAA"/>
    <property type="match status" value="2"/>
</dbReference>
<dbReference type="PRINTS" id="PR00300">
    <property type="entry name" value="CLPPROTEASEA"/>
</dbReference>
<accession>A0A4Q0Y121</accession>
<keyword evidence="9" id="KW-1185">Reference proteome</keyword>
<sequence length="742" mass="82804">MISKELRNIFAQAVSYAKKSRHEYLTIEHIFLMLIHDEVIENLLLDLGLDKNKIFNQIKKHIEENTPVFPENIEDEPIETITLTSTIENMVAHTQSSGRRNAGVEDMFVAILKDEKSYATYVLKSAGVERVDILEEISHKEDSDDFDELQDKDDSKENKVLDKNSTELVALAKKGEIDPVIGRVSEINRVIEILSRRKKNNPILVGEPGVGKTAIAEGLALEIANKRVPEFLEDAKVFSLDMGSMVAGTKYRGDFEKKLKGLLKEVTKIPNAILFIDEIHTIVGAGSVSGSSMDASNILKPMLANGKLRCIGATTFSEYRNDFSKDKALSRRFAKVDINEPSLEDTVTILEGLKSKYEDFHGVKYNKSAIETAVELSKKYINDRFLPDSAIDVIDEVGASKKIEYSTVNKKNIIITQKDVENTVARMAHIPSKSTTKSDITLLRNLEKNMQKRVFGQDSAISTIVQSIKRNKAGLNIDKKPIGSFLFTGPTGVGKTEVAKELSTQLGIHFERFDMSEYMEPHTISRLIGAPAGYVGFENGGLLTESIRKHPHCVLLLDEIEKAHPDLMSVLLQVMDNAELTDNNGNKADFQNVILIMTSNLGATEANVMGFAKDESLNENKAINKFFAPEFRNRLDAIVPFSSLNMDIVAKVAGKFIEDLEKQLENKKIKISISAKAKKELAILGYDKAMGARPLARVISDKIKNVLTEEILFGRLKKGGNVKIDFIKDNFNFTYKPLESKK</sequence>
<dbReference type="Pfam" id="PF02861">
    <property type="entry name" value="Clp_N"/>
    <property type="match status" value="1"/>
</dbReference>
<evidence type="ECO:0000313" key="9">
    <source>
        <dbReference type="Proteomes" id="UP000290191"/>
    </source>
</evidence>
<dbReference type="InterPro" id="IPR050130">
    <property type="entry name" value="ClpA_ClpB"/>
</dbReference>
<gene>
    <name evidence="8" type="primary">clpA</name>
    <name evidence="8" type="ORF">CRV06_08140</name>
</gene>
<keyword evidence="2 6" id="KW-0677">Repeat</keyword>
<dbReference type="OrthoDB" id="9803641at2"/>
<proteinExistence type="predicted"/>
<dbReference type="GO" id="GO:0008233">
    <property type="term" value="F:peptidase activity"/>
    <property type="evidence" value="ECO:0007669"/>
    <property type="project" value="UniProtKB-KW"/>
</dbReference>
<evidence type="ECO:0000256" key="4">
    <source>
        <dbReference type="ARBA" id="ARBA00022840"/>
    </source>
</evidence>
<protein>
    <recommendedName>
        <fullName evidence="1">Chaperone protein ClpB</fullName>
    </recommendedName>
</protein>
<dbReference type="Proteomes" id="UP000290191">
    <property type="component" value="Unassembled WGS sequence"/>
</dbReference>
<dbReference type="RefSeq" id="WP_129082079.1">
    <property type="nucleotide sequence ID" value="NZ_CP041070.1"/>
</dbReference>
<dbReference type="GO" id="GO:0005737">
    <property type="term" value="C:cytoplasm"/>
    <property type="evidence" value="ECO:0007669"/>
    <property type="project" value="TreeGrafter"/>
</dbReference>
<evidence type="ECO:0000256" key="3">
    <source>
        <dbReference type="ARBA" id="ARBA00022741"/>
    </source>
</evidence>
<keyword evidence="8" id="KW-0645">Protease</keyword>
<dbReference type="InterPro" id="IPR019489">
    <property type="entry name" value="Clp_ATPase_C"/>
</dbReference>
<dbReference type="SMART" id="SM01086">
    <property type="entry name" value="ClpB_D2-small"/>
    <property type="match status" value="1"/>
</dbReference>
<feature type="domain" description="Clp R" evidence="7">
    <location>
        <begin position="1"/>
        <end position="144"/>
    </location>
</feature>
<dbReference type="GO" id="GO:0043335">
    <property type="term" value="P:protein unfolding"/>
    <property type="evidence" value="ECO:0007669"/>
    <property type="project" value="InterPro"/>
</dbReference>
<organism evidence="8 9">
    <name type="scientific">Halarcobacter anaerophilus</name>
    <dbReference type="NCBI Taxonomy" id="877500"/>
    <lineage>
        <taxon>Bacteria</taxon>
        <taxon>Pseudomonadati</taxon>
        <taxon>Campylobacterota</taxon>
        <taxon>Epsilonproteobacteria</taxon>
        <taxon>Campylobacterales</taxon>
        <taxon>Arcobacteraceae</taxon>
        <taxon>Halarcobacter</taxon>
    </lineage>
</organism>
<dbReference type="InterPro" id="IPR013461">
    <property type="entry name" value="ClpA"/>
</dbReference>
<reference evidence="8 9" key="1">
    <citation type="submission" date="2017-10" db="EMBL/GenBank/DDBJ databases">
        <title>Genomics of the genus Arcobacter.</title>
        <authorList>
            <person name="Perez-Cataluna A."/>
            <person name="Figueras M.J."/>
        </authorList>
    </citation>
    <scope>NUCLEOTIDE SEQUENCE [LARGE SCALE GENOMIC DNA]</scope>
    <source>
        <strain evidence="8 9">DSM 24636</strain>
    </source>
</reference>
<evidence type="ECO:0000259" key="7">
    <source>
        <dbReference type="PROSITE" id="PS51903"/>
    </source>
</evidence>
<dbReference type="Pfam" id="PF17871">
    <property type="entry name" value="AAA_lid_9"/>
    <property type="match status" value="1"/>
</dbReference>
<evidence type="ECO:0000256" key="6">
    <source>
        <dbReference type="PROSITE-ProRule" id="PRU01251"/>
    </source>
</evidence>
<dbReference type="InterPro" id="IPR027417">
    <property type="entry name" value="P-loop_NTPase"/>
</dbReference>
<name>A0A4Q0Y121_9BACT</name>
<dbReference type="InterPro" id="IPR036628">
    <property type="entry name" value="Clp_N_dom_sf"/>
</dbReference>
<dbReference type="PROSITE" id="PS51903">
    <property type="entry name" value="CLP_R"/>
    <property type="match status" value="1"/>
</dbReference>
<dbReference type="Pfam" id="PF07724">
    <property type="entry name" value="AAA_2"/>
    <property type="match status" value="1"/>
</dbReference>
<dbReference type="AlphaFoldDB" id="A0A4Q0Y121"/>
<dbReference type="STRING" id="877500.GCA_000935065_01920"/>
<dbReference type="Gene3D" id="1.10.8.60">
    <property type="match status" value="2"/>
</dbReference>
<dbReference type="GO" id="GO:0006508">
    <property type="term" value="P:proteolysis"/>
    <property type="evidence" value="ECO:0007669"/>
    <property type="project" value="UniProtKB-KW"/>
</dbReference>
<dbReference type="CDD" id="cd00009">
    <property type="entry name" value="AAA"/>
    <property type="match status" value="1"/>
</dbReference>
<dbReference type="PANTHER" id="PTHR11638:SF111">
    <property type="entry name" value="ATP-DEPENDENT CLP PROTEASE ATP-BINDING SUBUNIT CLPA"/>
    <property type="match status" value="1"/>
</dbReference>
<dbReference type="PANTHER" id="PTHR11638">
    <property type="entry name" value="ATP-DEPENDENT CLP PROTEASE"/>
    <property type="match status" value="1"/>
</dbReference>